<dbReference type="PIRSF" id="PIRSF034452">
    <property type="entry name" value="TIM-br_sig_trnsd"/>
    <property type="match status" value="1"/>
</dbReference>
<dbReference type="RefSeq" id="WP_118511589.1">
    <property type="nucleotide sequence ID" value="NZ_JBBMFC010000051.1"/>
</dbReference>
<protein>
    <submittedName>
        <fullName evidence="2">Phosphoenolpyruvate hydrolase family protein</fullName>
    </submittedName>
</protein>
<dbReference type="InterPro" id="IPR013785">
    <property type="entry name" value="Aldolase_TIM"/>
</dbReference>
<sequence length="275" mass="29679">MAKRMTEEEVVAMLRAKIDRNEVLFMPNCGCGLTAKLQEAGGADLICLSATSYWRMKGQGSLAPMMPYSDINQVIFDLAPEVVANINNAPILAQVGATNPLVSHTKLLDDLWNAGVSGINPFMMNIYGAEIMEQMQQIGMGWDKEADLIGEAHKKNMFALEYAFTPEEARILAENGCPCISSHVGSTVGGMKGAKSKLSLDDAVELTQEVFDAALSVNPDIILFAHGGPMKGPKEAEYVVRKTNAHGFIGGSAAERIPIEKAVLEATKEYKAVTK</sequence>
<dbReference type="InterPro" id="IPR009215">
    <property type="entry name" value="TIM-br_IGPS-like"/>
</dbReference>
<keyword evidence="2" id="KW-0378">Hydrolase</keyword>
<reference evidence="2 3" key="1">
    <citation type="submission" date="2024-03" db="EMBL/GenBank/DDBJ databases">
        <title>Human intestinal bacterial collection.</title>
        <authorList>
            <person name="Pauvert C."/>
            <person name="Hitch T.C.A."/>
            <person name="Clavel T."/>
        </authorList>
    </citation>
    <scope>NUCLEOTIDE SEQUENCE [LARGE SCALE GENOMIC DNA]</scope>
    <source>
        <strain evidence="2 3">CLA-AA-H78B</strain>
    </source>
</reference>
<evidence type="ECO:0000313" key="3">
    <source>
        <dbReference type="Proteomes" id="UP001470288"/>
    </source>
</evidence>
<dbReference type="SUPFAM" id="SSF51621">
    <property type="entry name" value="Phosphoenolpyruvate/pyruvate domain"/>
    <property type="match status" value="1"/>
</dbReference>
<dbReference type="Gene3D" id="3.20.20.70">
    <property type="entry name" value="Aldolase class I"/>
    <property type="match status" value="1"/>
</dbReference>
<dbReference type="Proteomes" id="UP001470288">
    <property type="component" value="Unassembled WGS sequence"/>
</dbReference>
<dbReference type="EMBL" id="JBBMFC010000051">
    <property type="protein sequence ID" value="MEQ2580143.1"/>
    <property type="molecule type" value="Genomic_DNA"/>
</dbReference>
<comment type="caution">
    <text evidence="2">The sequence shown here is derived from an EMBL/GenBank/DDBJ whole genome shotgun (WGS) entry which is preliminary data.</text>
</comment>
<organism evidence="2 3">
    <name type="scientific">Hominiventricola aquisgranensis</name>
    <dbReference type="NCBI Taxonomy" id="3133164"/>
    <lineage>
        <taxon>Bacteria</taxon>
        <taxon>Bacillati</taxon>
        <taxon>Bacillota</taxon>
        <taxon>Clostridia</taxon>
        <taxon>Lachnospirales</taxon>
        <taxon>Lachnospiraceae</taxon>
        <taxon>Hominiventricola</taxon>
    </lineage>
</organism>
<name>A0ABV1I4M8_9FIRM</name>
<dbReference type="Pfam" id="PF09370">
    <property type="entry name" value="PEP_hydrolase"/>
    <property type="match status" value="1"/>
</dbReference>
<evidence type="ECO:0000259" key="1">
    <source>
        <dbReference type="Pfam" id="PF09370"/>
    </source>
</evidence>
<dbReference type="PANTHER" id="PTHR31862">
    <property type="entry name" value="UPF0261 DOMAIN PROTEIN (AFU_ORTHOLOGUE AFUA_1G10120)"/>
    <property type="match status" value="1"/>
</dbReference>
<keyword evidence="3" id="KW-1185">Reference proteome</keyword>
<dbReference type="InterPro" id="IPR051353">
    <property type="entry name" value="Tobamovirus_resist_UPF0261"/>
</dbReference>
<accession>A0ABV1I4M8</accession>
<proteinExistence type="predicted"/>
<dbReference type="InterPro" id="IPR015813">
    <property type="entry name" value="Pyrv/PenolPyrv_kinase-like_dom"/>
</dbReference>
<feature type="domain" description="TIM-barrel" evidence="1">
    <location>
        <begin position="10"/>
        <end position="272"/>
    </location>
</feature>
<evidence type="ECO:0000313" key="2">
    <source>
        <dbReference type="EMBL" id="MEQ2580143.1"/>
    </source>
</evidence>
<dbReference type="PANTHER" id="PTHR31862:SF1">
    <property type="entry name" value="UPF0261 DOMAIN PROTEIN (AFU_ORTHOLOGUE AFUA_1G10120)"/>
    <property type="match status" value="1"/>
</dbReference>
<gene>
    <name evidence="2" type="ORF">WMO62_15150</name>
</gene>
<dbReference type="GO" id="GO:0016787">
    <property type="term" value="F:hydrolase activity"/>
    <property type="evidence" value="ECO:0007669"/>
    <property type="project" value="UniProtKB-KW"/>
</dbReference>